<feature type="transmembrane region" description="Helical" evidence="1">
    <location>
        <begin position="50"/>
        <end position="71"/>
    </location>
</feature>
<keyword evidence="1" id="KW-0472">Membrane</keyword>
<comment type="caution">
    <text evidence="3">The sequence shown here is derived from an EMBL/GenBank/DDBJ whole genome shotgun (WGS) entry which is preliminary data.</text>
</comment>
<proteinExistence type="predicted"/>
<evidence type="ECO:0000313" key="3">
    <source>
        <dbReference type="EMBL" id="CAI8017671.1"/>
    </source>
</evidence>
<dbReference type="EMBL" id="CASHTH010001646">
    <property type="protein sequence ID" value="CAI8017671.1"/>
    <property type="molecule type" value="Genomic_DNA"/>
</dbReference>
<dbReference type="InterPro" id="IPR056691">
    <property type="entry name" value="DUF7789"/>
</dbReference>
<evidence type="ECO:0000256" key="1">
    <source>
        <dbReference type="SAM" id="Phobius"/>
    </source>
</evidence>
<organism evidence="3 4">
    <name type="scientific">Geodia barretti</name>
    <name type="common">Barrett's horny sponge</name>
    <dbReference type="NCBI Taxonomy" id="519541"/>
    <lineage>
        <taxon>Eukaryota</taxon>
        <taxon>Metazoa</taxon>
        <taxon>Porifera</taxon>
        <taxon>Demospongiae</taxon>
        <taxon>Heteroscleromorpha</taxon>
        <taxon>Tetractinellida</taxon>
        <taxon>Astrophorina</taxon>
        <taxon>Geodiidae</taxon>
        <taxon>Geodia</taxon>
    </lineage>
</organism>
<keyword evidence="1" id="KW-0812">Transmembrane</keyword>
<sequence length="213" mass="23897">MESESLIADGAGRAAKTSYNAAPAAAPDSGPKFTRKTIFGDVRNWRRFAWFEWVFVAVASLTILTILGVSIQRFVYFQQHFTNISVLNSSDSDKHSYYHYYCSNWTCTNDFIFTVVLVLNIAFSALYVVHGLLQERMFALVAYSVTVVVIMLYVIVNYSTKGERDSLLEPLRLVRLVLVVVGGPINIVLSSIISYRMGFFIFTTVGVNTTLIS</sequence>
<dbReference type="Pfam" id="PF25044">
    <property type="entry name" value="DUF7789"/>
    <property type="match status" value="1"/>
</dbReference>
<dbReference type="PANTHER" id="PTHR39299:SF1">
    <property type="entry name" value="TRANSMEMBRANE PROTEIN"/>
    <property type="match status" value="1"/>
</dbReference>
<gene>
    <name evidence="3" type="ORF">GBAR_LOCUS10695</name>
</gene>
<keyword evidence="1" id="KW-1133">Transmembrane helix</keyword>
<feature type="transmembrane region" description="Helical" evidence="1">
    <location>
        <begin position="137"/>
        <end position="156"/>
    </location>
</feature>
<accession>A0AA35RW72</accession>
<protein>
    <recommendedName>
        <fullName evidence="2">DUF7789 domain-containing protein</fullName>
    </recommendedName>
</protein>
<evidence type="ECO:0000313" key="4">
    <source>
        <dbReference type="Proteomes" id="UP001174909"/>
    </source>
</evidence>
<dbReference type="PANTHER" id="PTHR39299">
    <property type="entry name" value="TRANSMEMBRANE PROTEIN"/>
    <property type="match status" value="1"/>
</dbReference>
<feature type="domain" description="DUF7789" evidence="2">
    <location>
        <begin position="107"/>
        <end position="192"/>
    </location>
</feature>
<dbReference type="Proteomes" id="UP001174909">
    <property type="component" value="Unassembled WGS sequence"/>
</dbReference>
<keyword evidence="4" id="KW-1185">Reference proteome</keyword>
<name>A0AA35RW72_GEOBA</name>
<feature type="transmembrane region" description="Helical" evidence="1">
    <location>
        <begin position="176"/>
        <end position="195"/>
    </location>
</feature>
<dbReference type="AlphaFoldDB" id="A0AA35RW72"/>
<reference evidence="3" key="1">
    <citation type="submission" date="2023-03" db="EMBL/GenBank/DDBJ databases">
        <authorList>
            <person name="Steffen K."/>
            <person name="Cardenas P."/>
        </authorList>
    </citation>
    <scope>NUCLEOTIDE SEQUENCE</scope>
</reference>
<feature type="transmembrane region" description="Helical" evidence="1">
    <location>
        <begin position="111"/>
        <end position="130"/>
    </location>
</feature>
<evidence type="ECO:0000259" key="2">
    <source>
        <dbReference type="Pfam" id="PF25044"/>
    </source>
</evidence>